<dbReference type="SUPFAM" id="SSF54593">
    <property type="entry name" value="Glyoxalase/Bleomycin resistance protein/Dihydroxybiphenyl dioxygenase"/>
    <property type="match status" value="1"/>
</dbReference>
<dbReference type="STRING" id="151894.SAMN04488524_3467"/>
<sequence length="120" mass="13971">MDFNKGYRVVFVKCKETSLSFFMNVPGFAFYENIEIQGKECPILKLSNDDFVMLVEKDCAEKETIVLKTDDCLRDYYLFKQKSITSLTKPRYVAKGLELCFADPNGNQFIMLEERDYTDA</sequence>
<protein>
    <recommendedName>
        <fullName evidence="3">VOC domain-containing protein</fullName>
    </recommendedName>
</protein>
<keyword evidence="2" id="KW-1185">Reference proteome</keyword>
<organism evidence="1 2">
    <name type="scientific">Pedobacter africanus</name>
    <dbReference type="NCBI Taxonomy" id="151894"/>
    <lineage>
        <taxon>Bacteria</taxon>
        <taxon>Pseudomonadati</taxon>
        <taxon>Bacteroidota</taxon>
        <taxon>Sphingobacteriia</taxon>
        <taxon>Sphingobacteriales</taxon>
        <taxon>Sphingobacteriaceae</taxon>
        <taxon>Pedobacter</taxon>
    </lineage>
</organism>
<dbReference type="Gene3D" id="3.10.180.10">
    <property type="entry name" value="2,3-Dihydroxybiphenyl 1,2-Dioxygenase, domain 1"/>
    <property type="match status" value="1"/>
</dbReference>
<dbReference type="EMBL" id="FWXT01000003">
    <property type="protein sequence ID" value="SMC93602.1"/>
    <property type="molecule type" value="Genomic_DNA"/>
</dbReference>
<evidence type="ECO:0000313" key="1">
    <source>
        <dbReference type="EMBL" id="SMC93602.1"/>
    </source>
</evidence>
<evidence type="ECO:0000313" key="2">
    <source>
        <dbReference type="Proteomes" id="UP000192756"/>
    </source>
</evidence>
<evidence type="ECO:0008006" key="3">
    <source>
        <dbReference type="Google" id="ProtNLM"/>
    </source>
</evidence>
<name>A0A1W2D921_9SPHI</name>
<gene>
    <name evidence="1" type="ORF">SAMN04488524_3467</name>
</gene>
<dbReference type="OrthoDB" id="9804907at2"/>
<dbReference type="AlphaFoldDB" id="A0A1W2D921"/>
<accession>A0A1W2D921</accession>
<dbReference type="RefSeq" id="WP_144008983.1">
    <property type="nucleotide sequence ID" value="NZ_FWXT01000003.1"/>
</dbReference>
<dbReference type="InterPro" id="IPR029068">
    <property type="entry name" value="Glyas_Bleomycin-R_OHBP_Dase"/>
</dbReference>
<dbReference type="Proteomes" id="UP000192756">
    <property type="component" value="Unassembled WGS sequence"/>
</dbReference>
<proteinExistence type="predicted"/>
<reference evidence="2" key="1">
    <citation type="submission" date="2017-04" db="EMBL/GenBank/DDBJ databases">
        <authorList>
            <person name="Varghese N."/>
            <person name="Submissions S."/>
        </authorList>
    </citation>
    <scope>NUCLEOTIDE SEQUENCE [LARGE SCALE GENOMIC DNA]</scope>
    <source>
        <strain evidence="2">DSM 12126</strain>
    </source>
</reference>